<evidence type="ECO:0000256" key="3">
    <source>
        <dbReference type="ARBA" id="ARBA00022692"/>
    </source>
</evidence>
<feature type="transmembrane region" description="Helical" evidence="6">
    <location>
        <begin position="419"/>
        <end position="438"/>
    </location>
</feature>
<reference evidence="7" key="1">
    <citation type="submission" date="2023-10" db="EMBL/GenBank/DDBJ databases">
        <authorList>
            <person name="Domelevo Entfellner J.-B."/>
        </authorList>
    </citation>
    <scope>NUCLEOTIDE SEQUENCE</scope>
</reference>
<feature type="transmembrane region" description="Helical" evidence="6">
    <location>
        <begin position="279"/>
        <end position="297"/>
    </location>
</feature>
<dbReference type="GO" id="GO:0031464">
    <property type="term" value="C:Cul4A-RING E3 ubiquitin ligase complex"/>
    <property type="evidence" value="ECO:0007669"/>
    <property type="project" value="TreeGrafter"/>
</dbReference>
<feature type="transmembrane region" description="Helical" evidence="6">
    <location>
        <begin position="92"/>
        <end position="122"/>
    </location>
</feature>
<feature type="transmembrane region" description="Helical" evidence="6">
    <location>
        <begin position="351"/>
        <end position="380"/>
    </location>
</feature>
<evidence type="ECO:0000256" key="5">
    <source>
        <dbReference type="ARBA" id="ARBA00023136"/>
    </source>
</evidence>
<dbReference type="GO" id="GO:0016567">
    <property type="term" value="P:protein ubiquitination"/>
    <property type="evidence" value="ECO:0007669"/>
    <property type="project" value="TreeGrafter"/>
</dbReference>
<evidence type="ECO:0000313" key="8">
    <source>
        <dbReference type="Proteomes" id="UP001189624"/>
    </source>
</evidence>
<organism evidence="7 8">
    <name type="scientific">Sphenostylis stenocarpa</name>
    <dbReference type="NCBI Taxonomy" id="92480"/>
    <lineage>
        <taxon>Eukaryota</taxon>
        <taxon>Viridiplantae</taxon>
        <taxon>Streptophyta</taxon>
        <taxon>Embryophyta</taxon>
        <taxon>Tracheophyta</taxon>
        <taxon>Spermatophyta</taxon>
        <taxon>Magnoliopsida</taxon>
        <taxon>eudicotyledons</taxon>
        <taxon>Gunneridae</taxon>
        <taxon>Pentapetalae</taxon>
        <taxon>rosids</taxon>
        <taxon>fabids</taxon>
        <taxon>Fabales</taxon>
        <taxon>Fabaceae</taxon>
        <taxon>Papilionoideae</taxon>
        <taxon>50 kb inversion clade</taxon>
        <taxon>NPAAA clade</taxon>
        <taxon>indigoferoid/millettioid clade</taxon>
        <taxon>Phaseoleae</taxon>
        <taxon>Sphenostylis</taxon>
    </lineage>
</organism>
<gene>
    <name evidence="7" type="ORF">AYBTSS11_LOCUS16016</name>
</gene>
<evidence type="ECO:0000256" key="4">
    <source>
        <dbReference type="ARBA" id="ARBA00022989"/>
    </source>
</evidence>
<protein>
    <recommendedName>
        <fullName evidence="9">Sulfite exporter TauE/SafE family protein 3-like</fullName>
    </recommendedName>
</protein>
<feature type="transmembrane region" description="Helical" evidence="6">
    <location>
        <begin position="444"/>
        <end position="466"/>
    </location>
</feature>
<evidence type="ECO:0000256" key="2">
    <source>
        <dbReference type="ARBA" id="ARBA00009142"/>
    </source>
</evidence>
<dbReference type="EMBL" id="OY731402">
    <property type="protein sequence ID" value="CAJ1955230.1"/>
    <property type="molecule type" value="Genomic_DNA"/>
</dbReference>
<accession>A0AA86VKX7</accession>
<keyword evidence="3 6" id="KW-0812">Transmembrane</keyword>
<evidence type="ECO:0000256" key="6">
    <source>
        <dbReference type="SAM" id="Phobius"/>
    </source>
</evidence>
<dbReference type="AlphaFoldDB" id="A0AA86VKX7"/>
<feature type="transmembrane region" description="Helical" evidence="6">
    <location>
        <begin position="309"/>
        <end position="330"/>
    </location>
</feature>
<dbReference type="PANTHER" id="PTHR14255:SF48">
    <property type="entry name" value="SULFITE EXPORTER TAUE_SAFE FAMILY PROTEIN 3-LIKE"/>
    <property type="match status" value="1"/>
</dbReference>
<comment type="similarity">
    <text evidence="2">Belongs to the 4-toluene sulfonate uptake permease (TSUP) (TC 2.A.102) family.</text>
</comment>
<evidence type="ECO:0008006" key="9">
    <source>
        <dbReference type="Google" id="ProtNLM"/>
    </source>
</evidence>
<dbReference type="GO" id="GO:0016020">
    <property type="term" value="C:membrane"/>
    <property type="evidence" value="ECO:0007669"/>
    <property type="project" value="UniProtKB-SubCell"/>
</dbReference>
<dbReference type="Pfam" id="PF01925">
    <property type="entry name" value="TauE"/>
    <property type="match status" value="1"/>
</dbReference>
<name>A0AA86VKX7_9FABA</name>
<feature type="transmembrane region" description="Helical" evidence="6">
    <location>
        <begin position="167"/>
        <end position="185"/>
    </location>
</feature>
<dbReference type="InterPro" id="IPR002781">
    <property type="entry name" value="TM_pro_TauE-like"/>
</dbReference>
<keyword evidence="8" id="KW-1185">Reference proteome</keyword>
<evidence type="ECO:0000313" key="7">
    <source>
        <dbReference type="EMBL" id="CAJ1955230.1"/>
    </source>
</evidence>
<evidence type="ECO:0000256" key="1">
    <source>
        <dbReference type="ARBA" id="ARBA00004141"/>
    </source>
</evidence>
<dbReference type="PANTHER" id="PTHR14255">
    <property type="entry name" value="CEREBLON"/>
    <property type="match status" value="1"/>
</dbReference>
<dbReference type="Gramene" id="rna-AYBTSS11_LOCUS16016">
    <property type="protein sequence ID" value="CAJ1955230.1"/>
    <property type="gene ID" value="gene-AYBTSS11_LOCUS16016"/>
</dbReference>
<keyword evidence="4 6" id="KW-1133">Transmembrane helix</keyword>
<feature type="transmembrane region" description="Helical" evidence="6">
    <location>
        <begin position="129"/>
        <end position="147"/>
    </location>
</feature>
<dbReference type="Proteomes" id="UP001189624">
    <property type="component" value="Chromosome 5"/>
</dbReference>
<sequence>MAVKGSTQRWDVRFVGVVFTITLVLILSSASVSVSANQNLNDKSIDPTTVETRESTGFLSKVVNFLWNSSGSTYQHTWPDIEFGWRIVTGTIIGFLGSAFGTVGGVGGGGIFVTMLSLVIGFDQKSSTAISKCMITGGAASTVFYNLKQKHPTLDMPVIDYDLALLFQPVLVLGISIGVAFNVIFADWMITSFHFAYLGVYKTGIASKALLKGIETWKKETIIKKESARQSQLDGTERTEEVAYEPLPLGPTAPNASNHTAPKKFNEKGSLIGNIRWKALGMLSTVWVLILACEIGKSHTTTCSTEYWLLNLLQVPVALGVTSFQAVRLYKGKTVIASKGDQQTQWRAHQLILYSACGICAGMVGGLLGLGGGFILGPLFLELGIPPQVSSATATFSMTFSASMSVVEYYLLHRFPIPYTLYFVAVSTFAAFVGQVLVKKLVAFLGRASLIIFILSGTIYVSAVSLGKSH</sequence>
<keyword evidence="5 6" id="KW-0472">Membrane</keyword>
<proteinExistence type="inferred from homology"/>
<feature type="transmembrane region" description="Helical" evidence="6">
    <location>
        <begin position="12"/>
        <end position="34"/>
    </location>
</feature>
<comment type="subcellular location">
    <subcellularLocation>
        <location evidence="1">Membrane</location>
        <topology evidence="1">Multi-pass membrane protein</topology>
    </subcellularLocation>
</comment>